<evidence type="ECO:0000256" key="1">
    <source>
        <dbReference type="ARBA" id="ARBA00008307"/>
    </source>
</evidence>
<protein>
    <recommendedName>
        <fullName evidence="2">Mab-21-like HhH/H2TH-like domain-containing protein</fullName>
    </recommendedName>
</protein>
<evidence type="ECO:0000313" key="4">
    <source>
        <dbReference type="EMBL" id="CAF3872184.1"/>
    </source>
</evidence>
<dbReference type="Proteomes" id="UP000682733">
    <property type="component" value="Unassembled WGS sequence"/>
</dbReference>
<dbReference type="Proteomes" id="UP000677228">
    <property type="component" value="Unassembled WGS sequence"/>
</dbReference>
<dbReference type="PANTHER" id="PTHR10656:SF42">
    <property type="entry name" value="CYCLIC GMP-AMP SYNTHASE-LIKE PROTEIN-RELATED"/>
    <property type="match status" value="1"/>
</dbReference>
<comment type="caution">
    <text evidence="4">The sequence shown here is derived from an EMBL/GenBank/DDBJ whole genome shotgun (WGS) entry which is preliminary data.</text>
</comment>
<gene>
    <name evidence="3" type="ORF">OVA965_LOCUS19589</name>
    <name evidence="4" type="ORF">TMI583_LOCUS19684</name>
</gene>
<accession>A0A8S2KVK0</accession>
<evidence type="ECO:0000313" key="5">
    <source>
        <dbReference type="Proteomes" id="UP000682733"/>
    </source>
</evidence>
<reference evidence="4" key="1">
    <citation type="submission" date="2021-02" db="EMBL/GenBank/DDBJ databases">
        <authorList>
            <person name="Nowell W R."/>
        </authorList>
    </citation>
    <scope>NUCLEOTIDE SEQUENCE</scope>
</reference>
<organism evidence="4 5">
    <name type="scientific">Didymodactylos carnosus</name>
    <dbReference type="NCBI Taxonomy" id="1234261"/>
    <lineage>
        <taxon>Eukaryota</taxon>
        <taxon>Metazoa</taxon>
        <taxon>Spiralia</taxon>
        <taxon>Gnathifera</taxon>
        <taxon>Rotifera</taxon>
        <taxon>Eurotatoria</taxon>
        <taxon>Bdelloidea</taxon>
        <taxon>Philodinida</taxon>
        <taxon>Philodinidae</taxon>
        <taxon>Didymodactylos</taxon>
    </lineage>
</organism>
<feature type="domain" description="Mab-21-like HhH/H2TH-like" evidence="2">
    <location>
        <begin position="361"/>
        <end position="436"/>
    </location>
</feature>
<comment type="similarity">
    <text evidence="1">Belongs to the mab-21 family.</text>
</comment>
<dbReference type="Gene3D" id="1.10.1410.40">
    <property type="match status" value="1"/>
</dbReference>
<name>A0A8S2KVK0_9BILA</name>
<evidence type="ECO:0000259" key="2">
    <source>
        <dbReference type="Pfam" id="PF20266"/>
    </source>
</evidence>
<dbReference type="EMBL" id="CAJNOK010010140">
    <property type="protein sequence ID" value="CAF1107300.1"/>
    <property type="molecule type" value="Genomic_DNA"/>
</dbReference>
<dbReference type="InterPro" id="IPR046906">
    <property type="entry name" value="Mab-21_HhH/H2TH-like"/>
</dbReference>
<evidence type="ECO:0000313" key="3">
    <source>
        <dbReference type="EMBL" id="CAF1107300.1"/>
    </source>
</evidence>
<dbReference type="Pfam" id="PF20266">
    <property type="entry name" value="Mab-21_C"/>
    <property type="match status" value="1"/>
</dbReference>
<proteinExistence type="inferred from homology"/>
<dbReference type="AlphaFoldDB" id="A0A8S2KVK0"/>
<dbReference type="PANTHER" id="PTHR10656">
    <property type="entry name" value="CELL FATE DETERMINING PROTEIN MAB21-RELATED"/>
    <property type="match status" value="1"/>
</dbReference>
<sequence length="716" mass="82787">MGASHPTPAIITGDQAFVTGSTVEKQQYVRHFANEIIQDIDIMIVEGYIESFETLIPTTAPGFVQVKFDGVQRLRKEAVLEAKENIRGVACLNGLKIKEKHAKNEECDAPPFSTAKIHSTTEVGKASVALVSHVDIYHSDQQFRQILNTIKWQQQPEQEPYFQQIKQKYKDCCLQFMPFLKQFLELLNTSLFQSLMIPSEIAAASKIIALTGPAYNHRLHKSHQQQIRSLLDFYDKHKQLATPKIYKAFSQHGNYAFPTLGDNVPCLQLRFWPDDIKPFLERFRQQRPFLYEKIIPSTSMHIIAKWSDKTLPESDKDLEFRYSFSALERLLAENRTRNEEVLNGIARYFVGDACKPEDNSELPVLIPSYFIKTTVLWMSETMNISEINEPSQLARLWLDFASHKLLQRSCPHYFIEKLNILEPYSHEQLDCAYQILKAVDINESTPLKILNHQQQLIEQNNKEIEQFFRQIKVRDFRAVVEDYTQLKKECCWIDDGKENDLRECLFILNRLVYVDGWDKQNWTLFRQLFLDQDESNWDASLFGEEGIKKPSELAVQLMFLSNLLTTINNGISNPTFNGQPHQYDQIDVDGFRNVCTDLLKPETHEHAIITSQIPPFLQLPFSENQPDEMSPLAQHKNRTVLECHPHGPGTDPLDDHKQFLSELQQRDIFLPQYLTKLINEETDGSLTLGDLIQNYQSPKNDEESVDSAIALSLLEY</sequence>
<dbReference type="EMBL" id="CAJOBA010011782">
    <property type="protein sequence ID" value="CAF3872184.1"/>
    <property type="molecule type" value="Genomic_DNA"/>
</dbReference>